<dbReference type="PANTHER" id="PTHR12315">
    <property type="entry name" value="BICOID-INTERACTING PROTEIN RELATED"/>
    <property type="match status" value="1"/>
</dbReference>
<dbReference type="GO" id="GO:0017069">
    <property type="term" value="F:snRNA binding"/>
    <property type="evidence" value="ECO:0007669"/>
    <property type="project" value="TreeGrafter"/>
</dbReference>
<dbReference type="PANTHER" id="PTHR12315:SF0">
    <property type="entry name" value="7SK SNRNA METHYLPHOSPHATE CAPPING ENZYME"/>
    <property type="match status" value="1"/>
</dbReference>
<evidence type="ECO:0000256" key="7">
    <source>
        <dbReference type="SAM" id="MobiDB-lite"/>
    </source>
</evidence>
<dbReference type="Pfam" id="PF13649">
    <property type="entry name" value="Methyltransf_25"/>
    <property type="match status" value="1"/>
</dbReference>
<evidence type="ECO:0000313" key="10">
    <source>
        <dbReference type="Proteomes" id="UP000827092"/>
    </source>
</evidence>
<evidence type="ECO:0000259" key="8">
    <source>
        <dbReference type="PROSITE" id="PS51515"/>
    </source>
</evidence>
<protein>
    <recommendedName>
        <fullName evidence="6">RNA methyltransferase</fullName>
        <ecNumber evidence="6">2.1.1.-</ecNumber>
    </recommendedName>
</protein>
<keyword evidence="2 6" id="KW-0489">Methyltransferase</keyword>
<gene>
    <name evidence="9" type="ORF">JTE90_004069</name>
</gene>
<dbReference type="GO" id="GO:0008171">
    <property type="term" value="F:O-methyltransferase activity"/>
    <property type="evidence" value="ECO:0007669"/>
    <property type="project" value="UniProtKB-UniRule"/>
</dbReference>
<dbReference type="AlphaFoldDB" id="A0AAV6U5N1"/>
<dbReference type="InterPro" id="IPR024160">
    <property type="entry name" value="BIN3_SAM-bd_dom"/>
</dbReference>
<proteinExistence type="inferred from homology"/>
<sequence length="671" mass="77263">MPSSPIQGFSMADNTTQNSFECTSSIASQYDELEGELKNGGAYRFNHGHALLRQQIQHPIILQAHKTFSRRRFTFSGNQEQKVIYKKRRRFTSVALPTKFLLGGNINDPLNLGSLQDEKINQKLNEFSPASSPMPMSNRRTQVQVMIPPNIYDPLNLNTGEDIEFNLLHSKPRKRRRHRKGRKEDDAADISPTNELPPFSLNSDAESSDIFILSVDESVDNPEEDLKLEPPAGTEDPILKTKDEEEIEPEKTAIGGSPCKTIKKTPLSKSISRDDRAKSAVHKQAAKHRKTKVKQDTVKFRANAEKFCYGNHVMNKANWHPDGSETHVDHRLGFLDERFFHLKDVLDIGSNTGELSLYIASHCQPKKVVGIDIDKKLVNKAQRTIRLHLSQEVERNEEFPTSMAAFYGPLSKIVQPTMKNPCQYPNNITFLEANYVPASEDFLETQKPEYDTILCLRVTKWIHLNFGDDGLKMAFKRMFAQLRYGGVLILEPQPWFTYAASKKITPAIYNTYQSLKLRPDKFCNYLLSNEVGFSSCQELGKTFNYRKGYRQNIFILKKENPNTQEPNFSTHLSPIPFHYDMWNCEQQIGFPTFEDPTDASFSDFERQHDQEYAHFDGNMEENFSSFDRHEHEDYMNFENDVNEEFVNLEHSNECFSDCDEHSNEVFLNFES</sequence>
<reference evidence="9 10" key="1">
    <citation type="journal article" date="2022" name="Nat. Ecol. Evol.">
        <title>A masculinizing supergene underlies an exaggerated male reproductive morph in a spider.</title>
        <authorList>
            <person name="Hendrickx F."/>
            <person name="De Corte Z."/>
            <person name="Sonet G."/>
            <person name="Van Belleghem S.M."/>
            <person name="Kostlbacher S."/>
            <person name="Vangestel C."/>
        </authorList>
    </citation>
    <scope>NUCLEOTIDE SEQUENCE [LARGE SCALE GENOMIC DNA]</scope>
    <source>
        <strain evidence="9">W744_W776</strain>
    </source>
</reference>
<evidence type="ECO:0000256" key="3">
    <source>
        <dbReference type="ARBA" id="ARBA00022679"/>
    </source>
</evidence>
<keyword evidence="3 6" id="KW-0808">Transferase</keyword>
<dbReference type="InterPro" id="IPR029063">
    <property type="entry name" value="SAM-dependent_MTases_sf"/>
</dbReference>
<evidence type="ECO:0000313" key="9">
    <source>
        <dbReference type="EMBL" id="KAG8179241.1"/>
    </source>
</evidence>
<evidence type="ECO:0000256" key="2">
    <source>
        <dbReference type="ARBA" id="ARBA00022603"/>
    </source>
</evidence>
<accession>A0AAV6U5N1</accession>
<dbReference type="CDD" id="cd02440">
    <property type="entry name" value="AdoMet_MTases"/>
    <property type="match status" value="1"/>
</dbReference>
<dbReference type="InterPro" id="IPR010675">
    <property type="entry name" value="Bin3_C"/>
</dbReference>
<dbReference type="SUPFAM" id="SSF53335">
    <property type="entry name" value="S-adenosyl-L-methionine-dependent methyltransferases"/>
    <property type="match status" value="1"/>
</dbReference>
<dbReference type="Proteomes" id="UP000827092">
    <property type="component" value="Unassembled WGS sequence"/>
</dbReference>
<dbReference type="InterPro" id="IPR041698">
    <property type="entry name" value="Methyltransf_25"/>
</dbReference>
<dbReference type="Gene3D" id="3.40.50.150">
    <property type="entry name" value="Vaccinia Virus protein VP39"/>
    <property type="match status" value="1"/>
</dbReference>
<evidence type="ECO:0000256" key="5">
    <source>
        <dbReference type="PROSITE-ProRule" id="PRU00848"/>
    </source>
</evidence>
<dbReference type="GO" id="GO:0008173">
    <property type="term" value="F:RNA methyltransferase activity"/>
    <property type="evidence" value="ECO:0007669"/>
    <property type="project" value="UniProtKB-UniRule"/>
</dbReference>
<dbReference type="EC" id="2.1.1.-" evidence="6"/>
<dbReference type="GO" id="GO:0040031">
    <property type="term" value="P:snRNA modification"/>
    <property type="evidence" value="ECO:0007669"/>
    <property type="project" value="TreeGrafter"/>
</dbReference>
<dbReference type="Pfam" id="PF06859">
    <property type="entry name" value="Bin3"/>
    <property type="match status" value="1"/>
</dbReference>
<dbReference type="InterPro" id="IPR039772">
    <property type="entry name" value="Bin3-like"/>
</dbReference>
<organism evidence="9 10">
    <name type="scientific">Oedothorax gibbosus</name>
    <dbReference type="NCBI Taxonomy" id="931172"/>
    <lineage>
        <taxon>Eukaryota</taxon>
        <taxon>Metazoa</taxon>
        <taxon>Ecdysozoa</taxon>
        <taxon>Arthropoda</taxon>
        <taxon>Chelicerata</taxon>
        <taxon>Arachnida</taxon>
        <taxon>Araneae</taxon>
        <taxon>Araneomorphae</taxon>
        <taxon>Entelegynae</taxon>
        <taxon>Araneoidea</taxon>
        <taxon>Linyphiidae</taxon>
        <taxon>Erigoninae</taxon>
        <taxon>Oedothorax</taxon>
    </lineage>
</organism>
<feature type="region of interest" description="Disordered" evidence="7">
    <location>
        <begin position="172"/>
        <end position="203"/>
    </location>
</feature>
<comment type="similarity">
    <text evidence="1 6">Belongs to the methyltransferase superfamily.</text>
</comment>
<dbReference type="PROSITE" id="PS51515">
    <property type="entry name" value="BIN3_SAM"/>
    <property type="match status" value="1"/>
</dbReference>
<dbReference type="EMBL" id="JAFNEN010000643">
    <property type="protein sequence ID" value="KAG8179241.1"/>
    <property type="molecule type" value="Genomic_DNA"/>
</dbReference>
<feature type="domain" description="Bin3-type SAM" evidence="8">
    <location>
        <begin position="329"/>
        <end position="561"/>
    </location>
</feature>
<dbReference type="GO" id="GO:0032259">
    <property type="term" value="P:methylation"/>
    <property type="evidence" value="ECO:0007669"/>
    <property type="project" value="UniProtKB-KW"/>
</dbReference>
<comment type="caution">
    <text evidence="9">The sequence shown here is derived from an EMBL/GenBank/DDBJ whole genome shotgun (WGS) entry which is preliminary data.</text>
</comment>
<feature type="compositionally biased region" description="Basic residues" evidence="7">
    <location>
        <begin position="172"/>
        <end position="181"/>
    </location>
</feature>
<evidence type="ECO:0000256" key="1">
    <source>
        <dbReference type="ARBA" id="ARBA00008361"/>
    </source>
</evidence>
<evidence type="ECO:0000256" key="6">
    <source>
        <dbReference type="RuleBase" id="RU367087"/>
    </source>
</evidence>
<evidence type="ECO:0000256" key="4">
    <source>
        <dbReference type="ARBA" id="ARBA00022691"/>
    </source>
</evidence>
<name>A0AAV6U5N1_9ARAC</name>
<keyword evidence="4 5" id="KW-0949">S-adenosyl-L-methionine</keyword>
<keyword evidence="10" id="KW-1185">Reference proteome</keyword>